<dbReference type="InterPro" id="IPR023404">
    <property type="entry name" value="rSAM_horseshoe"/>
</dbReference>
<evidence type="ECO:0000256" key="5">
    <source>
        <dbReference type="ARBA" id="ARBA00022485"/>
    </source>
</evidence>
<dbReference type="InterPro" id="IPR004558">
    <property type="entry name" value="Coprogen_oxidase_HemN"/>
</dbReference>
<feature type="binding site" evidence="17">
    <location>
        <position position="60"/>
    </location>
    <ligand>
        <name>[4Fe-4S] cluster</name>
        <dbReference type="ChEBI" id="CHEBI:49883"/>
        <note>4Fe-4S-S-AdoMet</note>
    </ligand>
</feature>
<feature type="binding site" evidence="16">
    <location>
        <position position="50"/>
    </location>
    <ligand>
        <name>S-adenosyl-L-methionine</name>
        <dbReference type="ChEBI" id="CHEBI:59789"/>
        <label>1</label>
    </ligand>
</feature>
<dbReference type="Pfam" id="PF04055">
    <property type="entry name" value="Radical_SAM"/>
    <property type="match status" value="1"/>
</dbReference>
<feature type="binding site" evidence="16">
    <location>
        <begin position="62"/>
        <end position="64"/>
    </location>
    <ligand>
        <name>S-adenosyl-L-methionine</name>
        <dbReference type="ChEBI" id="CHEBI:59789"/>
        <label>2</label>
    </ligand>
</feature>
<evidence type="ECO:0000256" key="14">
    <source>
        <dbReference type="ARBA" id="ARBA00048321"/>
    </source>
</evidence>
<keyword evidence="11 15" id="KW-0411">Iron-sulfur</keyword>
<evidence type="ECO:0000256" key="11">
    <source>
        <dbReference type="ARBA" id="ARBA00023014"/>
    </source>
</evidence>
<evidence type="ECO:0000256" key="15">
    <source>
        <dbReference type="PIRNR" id="PIRNR000167"/>
    </source>
</evidence>
<dbReference type="PANTHER" id="PTHR13932">
    <property type="entry name" value="COPROPORPHYRINIGEN III OXIDASE"/>
    <property type="match status" value="1"/>
</dbReference>
<feature type="binding site" evidence="16">
    <location>
        <position position="107"/>
    </location>
    <ligand>
        <name>S-adenosyl-L-methionine</name>
        <dbReference type="ChEBI" id="CHEBI:59789"/>
        <label>1</label>
    </ligand>
</feature>
<dbReference type="eggNOG" id="COG0635">
    <property type="taxonomic scope" value="Bacteria"/>
</dbReference>
<comment type="pathway">
    <text evidence="2 15">Porphyrin-containing compound metabolism; protoporphyrin-IX biosynthesis; protoporphyrinogen-IX from coproporphyrinogen-III (AdoMet route): step 1/1.</text>
</comment>
<keyword evidence="10 15" id="KW-0408">Iron</keyword>
<dbReference type="GO" id="GO:0006782">
    <property type="term" value="P:protoporphyrinogen IX biosynthetic process"/>
    <property type="evidence" value="ECO:0007669"/>
    <property type="project" value="UniProtKB-UniPathway"/>
</dbReference>
<dbReference type="KEGG" id="rpe:RPE_3937"/>
<evidence type="ECO:0000256" key="7">
    <source>
        <dbReference type="ARBA" id="ARBA00022691"/>
    </source>
</evidence>
<evidence type="ECO:0000256" key="2">
    <source>
        <dbReference type="ARBA" id="ARBA00004785"/>
    </source>
</evidence>
<evidence type="ECO:0000256" key="10">
    <source>
        <dbReference type="ARBA" id="ARBA00023004"/>
    </source>
</evidence>
<keyword evidence="7 15" id="KW-0949">S-adenosyl-L-methionine</keyword>
<keyword evidence="8 15" id="KW-0479">Metal-binding</keyword>
<organism evidence="19">
    <name type="scientific">Rhodopseudomonas palustris (strain BisA53)</name>
    <dbReference type="NCBI Taxonomy" id="316055"/>
    <lineage>
        <taxon>Bacteria</taxon>
        <taxon>Pseudomonadati</taxon>
        <taxon>Pseudomonadota</taxon>
        <taxon>Alphaproteobacteria</taxon>
        <taxon>Hyphomicrobiales</taxon>
        <taxon>Nitrobacteraceae</taxon>
        <taxon>Rhodopseudomonas</taxon>
    </lineage>
</organism>
<dbReference type="PANTHER" id="PTHR13932:SF6">
    <property type="entry name" value="OXYGEN-INDEPENDENT COPROPORPHYRINOGEN III OXIDASE"/>
    <property type="match status" value="1"/>
</dbReference>
<protein>
    <recommendedName>
        <fullName evidence="15">Coproporphyrinogen-III oxidase</fullName>
        <ecNumber evidence="15">1.3.98.3</ecNumber>
    </recommendedName>
</protein>
<dbReference type="GO" id="GO:0051539">
    <property type="term" value="F:4 iron, 4 sulfur cluster binding"/>
    <property type="evidence" value="ECO:0007669"/>
    <property type="project" value="UniProtKB-KW"/>
</dbReference>
<dbReference type="AlphaFoldDB" id="Q07JM1"/>
<accession>Q07JM1</accession>
<gene>
    <name evidence="19" type="ordered locus">RPE_3937</name>
</gene>
<dbReference type="HOGENOM" id="CLU_027579_3_0_5"/>
<proteinExistence type="inferred from homology"/>
<comment type="cofactor">
    <cofactor evidence="15 17">
        <name>[4Fe-4S] cluster</name>
        <dbReference type="ChEBI" id="CHEBI:49883"/>
    </cofactor>
    <text evidence="15 17">Binds 1 [4Fe-4S] cluster. The cluster is coordinated with 3 cysteines and an exchangeable S-adenosyl-L-methionine.</text>
</comment>
<evidence type="ECO:0000313" key="19">
    <source>
        <dbReference type="EMBL" id="ABJ07863.1"/>
    </source>
</evidence>
<evidence type="ECO:0000256" key="1">
    <source>
        <dbReference type="ARBA" id="ARBA00004496"/>
    </source>
</evidence>
<feature type="binding site" evidence="16">
    <location>
        <position position="204"/>
    </location>
    <ligand>
        <name>S-adenosyl-L-methionine</name>
        <dbReference type="ChEBI" id="CHEBI:59789"/>
        <label>2</label>
    </ligand>
</feature>
<evidence type="ECO:0000256" key="9">
    <source>
        <dbReference type="ARBA" id="ARBA00023002"/>
    </source>
</evidence>
<keyword evidence="9 15" id="KW-0560">Oxidoreductase</keyword>
<dbReference type="SUPFAM" id="SSF102114">
    <property type="entry name" value="Radical SAM enzymes"/>
    <property type="match status" value="1"/>
</dbReference>
<evidence type="ECO:0000256" key="17">
    <source>
        <dbReference type="PIRSR" id="PIRSR000167-2"/>
    </source>
</evidence>
<dbReference type="SMART" id="SM00729">
    <property type="entry name" value="Elp3"/>
    <property type="match status" value="1"/>
</dbReference>
<dbReference type="GO" id="GO:0046872">
    <property type="term" value="F:metal ion binding"/>
    <property type="evidence" value="ECO:0007669"/>
    <property type="project" value="UniProtKB-KW"/>
</dbReference>
<evidence type="ECO:0000256" key="12">
    <source>
        <dbReference type="ARBA" id="ARBA00023244"/>
    </source>
</evidence>
<dbReference type="EMBL" id="CP000463">
    <property type="protein sequence ID" value="ABJ07863.1"/>
    <property type="molecule type" value="Genomic_DNA"/>
</dbReference>
<feature type="binding site" evidence="17">
    <location>
        <position position="63"/>
    </location>
    <ligand>
        <name>[4Fe-4S] cluster</name>
        <dbReference type="ChEBI" id="CHEBI:49883"/>
        <note>4Fe-4S-S-AdoMet</note>
    </ligand>
</feature>
<comment type="function">
    <text evidence="13">Involved in the heme biosynthesis. Catalyzes the anaerobic oxidative decarboxylation of propionate groups of rings A and B of coproporphyrinogen III to yield the vinyl groups in protoporphyrinogen IX.</text>
</comment>
<evidence type="ECO:0000259" key="18">
    <source>
        <dbReference type="PROSITE" id="PS51918"/>
    </source>
</evidence>
<dbReference type="InterPro" id="IPR058240">
    <property type="entry name" value="rSAM_sf"/>
</dbReference>
<evidence type="ECO:0000256" key="13">
    <source>
        <dbReference type="ARBA" id="ARBA00024295"/>
    </source>
</evidence>
<dbReference type="PIRSF" id="PIRSF000167">
    <property type="entry name" value="HemN"/>
    <property type="match status" value="1"/>
</dbReference>
<keyword evidence="5 15" id="KW-0004">4Fe-4S</keyword>
<dbReference type="SFLD" id="SFLDS00029">
    <property type="entry name" value="Radical_SAM"/>
    <property type="match status" value="1"/>
</dbReference>
<dbReference type="PROSITE" id="PS51918">
    <property type="entry name" value="RADICAL_SAM"/>
    <property type="match status" value="1"/>
</dbReference>
<name>Q07JM1_RHOP5</name>
<feature type="binding site" evidence="17">
    <location>
        <position position="56"/>
    </location>
    <ligand>
        <name>[4Fe-4S] cluster</name>
        <dbReference type="ChEBI" id="CHEBI:49883"/>
        <note>4Fe-4S-S-AdoMet</note>
    </ligand>
</feature>
<dbReference type="OrthoDB" id="9808022at2"/>
<feature type="binding site" evidence="16">
    <location>
        <position position="324"/>
    </location>
    <ligand>
        <name>S-adenosyl-L-methionine</name>
        <dbReference type="ChEBI" id="CHEBI:59789"/>
        <label>1</label>
    </ligand>
</feature>
<evidence type="ECO:0000256" key="4">
    <source>
        <dbReference type="ARBA" id="ARBA00011245"/>
    </source>
</evidence>
<comment type="subunit">
    <text evidence="4">Monomer.</text>
</comment>
<dbReference type="EC" id="1.3.98.3" evidence="15"/>
<feature type="domain" description="Radical SAM core" evidence="18">
    <location>
        <begin position="41"/>
        <end position="277"/>
    </location>
</feature>
<evidence type="ECO:0000256" key="16">
    <source>
        <dbReference type="PIRSR" id="PIRSR000167-1"/>
    </source>
</evidence>
<keyword evidence="6 15" id="KW-0963">Cytoplasm</keyword>
<evidence type="ECO:0000256" key="6">
    <source>
        <dbReference type="ARBA" id="ARBA00022490"/>
    </source>
</evidence>
<reference evidence="19" key="1">
    <citation type="submission" date="2006-09" db="EMBL/GenBank/DDBJ databases">
        <title>Complete sequence of Rhodopseudomonas palustris BisA53.</title>
        <authorList>
            <consortium name="US DOE Joint Genome Institute"/>
            <person name="Copeland A."/>
            <person name="Lucas S."/>
            <person name="Lapidus A."/>
            <person name="Barry K."/>
            <person name="Detter J.C."/>
            <person name="Glavina del Rio T."/>
            <person name="Hammon N."/>
            <person name="Israni S."/>
            <person name="Dalin E."/>
            <person name="Tice H."/>
            <person name="Pitluck S."/>
            <person name="Chain P."/>
            <person name="Malfatti S."/>
            <person name="Shin M."/>
            <person name="Vergez L."/>
            <person name="Schmutz J."/>
            <person name="Larimer F."/>
            <person name="Land M."/>
            <person name="Hauser L."/>
            <person name="Pelletier D.A."/>
            <person name="Kyrpides N."/>
            <person name="Kim E."/>
            <person name="Harwood C.S."/>
            <person name="Oda Y."/>
            <person name="Richardson P."/>
        </authorList>
    </citation>
    <scope>NUCLEOTIDE SEQUENCE [LARGE SCALE GENOMIC DNA]</scope>
    <source>
        <strain evidence="19">BisA53</strain>
    </source>
</reference>
<comment type="similarity">
    <text evidence="3 15">Belongs to the anaerobic coproporphyrinogen-III oxidase family.</text>
</comment>
<dbReference type="InterPro" id="IPR034505">
    <property type="entry name" value="Coproporphyrinogen-III_oxidase"/>
</dbReference>
<feature type="binding site" evidence="16">
    <location>
        <position position="140"/>
    </location>
    <ligand>
        <name>S-adenosyl-L-methionine</name>
        <dbReference type="ChEBI" id="CHEBI:59789"/>
        <label>1</label>
    </ligand>
</feature>
<dbReference type="InterPro" id="IPR006638">
    <property type="entry name" value="Elp3/MiaA/NifB-like_rSAM"/>
</dbReference>
<dbReference type="STRING" id="316055.RPE_3937"/>
<feature type="binding site" evidence="16">
    <location>
        <begin position="108"/>
        <end position="109"/>
    </location>
    <ligand>
        <name>S-adenosyl-L-methionine</name>
        <dbReference type="ChEBI" id="CHEBI:59789"/>
        <label>2</label>
    </ligand>
</feature>
<comment type="catalytic activity">
    <reaction evidence="14 15">
        <text>coproporphyrinogen III + 2 S-adenosyl-L-methionine = protoporphyrinogen IX + 2 5'-deoxyadenosine + 2 L-methionine + 2 CO2</text>
        <dbReference type="Rhea" id="RHEA:15425"/>
        <dbReference type="ChEBI" id="CHEBI:16526"/>
        <dbReference type="ChEBI" id="CHEBI:17319"/>
        <dbReference type="ChEBI" id="CHEBI:57307"/>
        <dbReference type="ChEBI" id="CHEBI:57309"/>
        <dbReference type="ChEBI" id="CHEBI:57844"/>
        <dbReference type="ChEBI" id="CHEBI:59789"/>
        <dbReference type="EC" id="1.3.98.3"/>
    </reaction>
</comment>
<feature type="binding site" evidence="16">
    <location>
        <position position="238"/>
    </location>
    <ligand>
        <name>S-adenosyl-L-methionine</name>
        <dbReference type="ChEBI" id="CHEBI:59789"/>
        <label>2</label>
    </ligand>
</feature>
<feature type="binding site" evidence="16">
    <location>
        <position position="179"/>
    </location>
    <ligand>
        <name>S-adenosyl-L-methionine</name>
        <dbReference type="ChEBI" id="CHEBI:59789"/>
        <label>2</label>
    </ligand>
</feature>
<dbReference type="CDD" id="cd01335">
    <property type="entry name" value="Radical_SAM"/>
    <property type="match status" value="1"/>
</dbReference>
<dbReference type="Gene3D" id="1.10.10.920">
    <property type="match status" value="1"/>
</dbReference>
<dbReference type="GO" id="GO:0005737">
    <property type="term" value="C:cytoplasm"/>
    <property type="evidence" value="ECO:0007669"/>
    <property type="project" value="UniProtKB-SubCell"/>
</dbReference>
<evidence type="ECO:0000256" key="8">
    <source>
        <dbReference type="ARBA" id="ARBA00022723"/>
    </source>
</evidence>
<dbReference type="SFLD" id="SFLDG01082">
    <property type="entry name" value="B12-binding_domain_containing"/>
    <property type="match status" value="1"/>
</dbReference>
<feature type="binding site" evidence="16">
    <location>
        <position position="167"/>
    </location>
    <ligand>
        <name>S-adenosyl-L-methionine</name>
        <dbReference type="ChEBI" id="CHEBI:59789"/>
        <label>2</label>
    </ligand>
</feature>
<comment type="subcellular location">
    <subcellularLocation>
        <location evidence="1 15">Cytoplasm</location>
    </subcellularLocation>
</comment>
<keyword evidence="12 15" id="KW-0627">Porphyrin biosynthesis</keyword>
<dbReference type="UniPathway" id="UPA00251">
    <property type="reaction ID" value="UER00323"/>
</dbReference>
<sequence length="450" mass="49244">MTSALEKYATSSVPRYTSYPTAPHFASEFPESVYRGWLAQLDQDEPISLYLHVPFCKQMCWYCGCNMKLASRYEPVATYFQHLLDEVDLIADAMPGRMPVAHLHFGGGTPTVLDPEDLATLMALIADRFRLVENAELAIESDPRTLTDAMVDKIGAIGFTRASFGVQEFDPKVQEAINRIQPPEMVENAMDRFRSAGVNKLNFDLIYGLPYQTAADLRRTVEQCVEMKPDRVALFGYAHVPWVASNQKMIPTEALPNPAQRAEQANAAAEALVKGGYVRIGIDHFALPGDTLAVAAQTGELHRNFQGYTPDASPTLIGLGSTSIGRTPSGYVQNISESGAYMRAVAAGKLPIARGHAFKGEDELRAHVIERIMCDGKVDLPKAGKTFGVADDWYANECEPIAQLQSDGVVTWDDKGVLTLTAAGQPLARVVAAVFDTYLRNSSVRHSIAV</sequence>
<dbReference type="SFLD" id="SFLDG01065">
    <property type="entry name" value="anaerobic_coproporphyrinogen-I"/>
    <property type="match status" value="1"/>
</dbReference>
<dbReference type="Gene3D" id="3.80.30.20">
    <property type="entry name" value="tm_1862 like domain"/>
    <property type="match status" value="1"/>
</dbReference>
<dbReference type="InterPro" id="IPR007197">
    <property type="entry name" value="rSAM"/>
</dbReference>
<dbReference type="GO" id="GO:0051989">
    <property type="term" value="F:coproporphyrinogen dehydrogenase activity"/>
    <property type="evidence" value="ECO:0007669"/>
    <property type="project" value="UniProtKB-EC"/>
</dbReference>
<evidence type="ECO:0000256" key="3">
    <source>
        <dbReference type="ARBA" id="ARBA00005493"/>
    </source>
</evidence>
<dbReference type="NCBIfam" id="TIGR00538">
    <property type="entry name" value="hemN"/>
    <property type="match status" value="1"/>
</dbReference>
<dbReference type="GO" id="GO:0004109">
    <property type="term" value="F:coproporphyrinogen oxidase activity"/>
    <property type="evidence" value="ECO:0007669"/>
    <property type="project" value="InterPro"/>
</dbReference>